<protein>
    <submittedName>
        <fullName evidence="1">Uncharacterized protein</fullName>
    </submittedName>
</protein>
<dbReference type="Proteomes" id="UP000541558">
    <property type="component" value="Unassembled WGS sequence"/>
</dbReference>
<comment type="caution">
    <text evidence="1">The sequence shown here is derived from an EMBL/GenBank/DDBJ whole genome shotgun (WGS) entry which is preliminary data.</text>
</comment>
<dbReference type="EMBL" id="JAACJK010000006">
    <property type="protein sequence ID" value="KAF5339852.1"/>
    <property type="molecule type" value="Genomic_DNA"/>
</dbReference>
<name>A0A8H5FKE9_9AGAR</name>
<organism evidence="1 2">
    <name type="scientific">Ephemerocybe angulata</name>
    <dbReference type="NCBI Taxonomy" id="980116"/>
    <lineage>
        <taxon>Eukaryota</taxon>
        <taxon>Fungi</taxon>
        <taxon>Dikarya</taxon>
        <taxon>Basidiomycota</taxon>
        <taxon>Agaricomycotina</taxon>
        <taxon>Agaricomycetes</taxon>
        <taxon>Agaricomycetidae</taxon>
        <taxon>Agaricales</taxon>
        <taxon>Agaricineae</taxon>
        <taxon>Psathyrellaceae</taxon>
        <taxon>Ephemerocybe</taxon>
    </lineage>
</organism>
<sequence>MSVPKRHRGLNDECIDISKMRRLKTSLDNLRELREVAETGTEMEEVMKHVDMLDRILRESKRVKVSFSNASMTELENLGVKQGRLVFVNGNLDNLLEENKKDDLLNELFNDLLSQLRKIYQRVNMDVMHFVAPSP</sequence>
<reference evidence="1 2" key="1">
    <citation type="journal article" date="2020" name="ISME J.">
        <title>Uncovering the hidden diversity of litter-decomposition mechanisms in mushroom-forming fungi.</title>
        <authorList>
            <person name="Floudas D."/>
            <person name="Bentzer J."/>
            <person name="Ahren D."/>
            <person name="Johansson T."/>
            <person name="Persson P."/>
            <person name="Tunlid A."/>
        </authorList>
    </citation>
    <scope>NUCLEOTIDE SEQUENCE [LARGE SCALE GENOMIC DNA]</scope>
    <source>
        <strain evidence="1 2">CBS 175.51</strain>
    </source>
</reference>
<accession>A0A8H5FKE9</accession>
<dbReference type="OrthoDB" id="3144838at2759"/>
<evidence type="ECO:0000313" key="1">
    <source>
        <dbReference type="EMBL" id="KAF5339852.1"/>
    </source>
</evidence>
<keyword evidence="2" id="KW-1185">Reference proteome</keyword>
<gene>
    <name evidence="1" type="ORF">D9611_009069</name>
</gene>
<proteinExistence type="predicted"/>
<evidence type="ECO:0000313" key="2">
    <source>
        <dbReference type="Proteomes" id="UP000541558"/>
    </source>
</evidence>
<dbReference type="AlphaFoldDB" id="A0A8H5FKE9"/>